<comment type="similarity">
    <text evidence="1">Belongs to the plant acyltransferase family.</text>
</comment>
<dbReference type="Proteomes" id="UP001567538">
    <property type="component" value="Unassembled WGS sequence"/>
</dbReference>
<evidence type="ECO:0000313" key="2">
    <source>
        <dbReference type="EMBL" id="KAL1547890.1"/>
    </source>
</evidence>
<evidence type="ECO:0000313" key="3">
    <source>
        <dbReference type="Proteomes" id="UP001567538"/>
    </source>
</evidence>
<dbReference type="AlphaFoldDB" id="A0ABD1GUR6"/>
<organism evidence="2 3">
    <name type="scientific">Salvia divinorum</name>
    <name type="common">Maria pastora</name>
    <name type="synonym">Diviner's sage</name>
    <dbReference type="NCBI Taxonomy" id="28513"/>
    <lineage>
        <taxon>Eukaryota</taxon>
        <taxon>Viridiplantae</taxon>
        <taxon>Streptophyta</taxon>
        <taxon>Embryophyta</taxon>
        <taxon>Tracheophyta</taxon>
        <taxon>Spermatophyta</taxon>
        <taxon>Magnoliopsida</taxon>
        <taxon>eudicotyledons</taxon>
        <taxon>Gunneridae</taxon>
        <taxon>Pentapetalae</taxon>
        <taxon>asterids</taxon>
        <taxon>lamiids</taxon>
        <taxon>Lamiales</taxon>
        <taxon>Lamiaceae</taxon>
        <taxon>Nepetoideae</taxon>
        <taxon>Mentheae</taxon>
        <taxon>Salviinae</taxon>
        <taxon>Salvia</taxon>
        <taxon>Salvia subgen. Calosphace</taxon>
    </lineage>
</organism>
<comment type="caution">
    <text evidence="2">The sequence shown here is derived from an EMBL/GenBank/DDBJ whole genome shotgun (WGS) entry which is preliminary data.</text>
</comment>
<name>A0ABD1GUR6_SALDI</name>
<dbReference type="EMBL" id="JBEAFC010000007">
    <property type="protein sequence ID" value="KAL1547890.1"/>
    <property type="molecule type" value="Genomic_DNA"/>
</dbReference>
<dbReference type="Pfam" id="PF02458">
    <property type="entry name" value="Transferase"/>
    <property type="match status" value="1"/>
</dbReference>
<dbReference type="PANTHER" id="PTHR31642:SF266">
    <property type="entry name" value="HXXXD-TYPE ACYL-TRANSFERASE FAMILY PROTEIN"/>
    <property type="match status" value="1"/>
</dbReference>
<sequence length="285" mass="31465">MSNGCRCPILTCSCRPHTSESSSVTRTSSAENMAAVLKKSLAQVLVYFGPFAGEIVSNGQGEPEILCNNRGVDYIYTHAYADVELKDIDFYRPDLSVQGKLVLVQLHGLISIQVTDLKCGGVFIGCTFDHRAADAHSVNVFLTAWADIARSKPINLLPSFRRSHFNPRCPLQPHPSLDTLYAPQLQTPSPDDLTSRIYYIHSDEIDRPQSLSSRNGTRKRKLESFSAFLWQTLASVTADRTKMVKLGVVVNGRARLSNNGTTSLESYFGNVLSIPYVEAISSQHP</sequence>
<dbReference type="Gene3D" id="3.30.559.10">
    <property type="entry name" value="Chloramphenicol acetyltransferase-like domain"/>
    <property type="match status" value="2"/>
</dbReference>
<evidence type="ECO:0000256" key="1">
    <source>
        <dbReference type="ARBA" id="ARBA00009861"/>
    </source>
</evidence>
<dbReference type="InterPro" id="IPR023213">
    <property type="entry name" value="CAT-like_dom_sf"/>
</dbReference>
<keyword evidence="3" id="KW-1185">Reference proteome</keyword>
<gene>
    <name evidence="2" type="ORF">AAHA92_16197</name>
</gene>
<dbReference type="InterPro" id="IPR050317">
    <property type="entry name" value="Plant_Fungal_Acyltransferase"/>
</dbReference>
<dbReference type="PANTHER" id="PTHR31642">
    <property type="entry name" value="TRICHOTHECENE 3-O-ACETYLTRANSFERASE"/>
    <property type="match status" value="1"/>
</dbReference>
<proteinExistence type="inferred from homology"/>
<accession>A0ABD1GUR6</accession>
<protein>
    <submittedName>
        <fullName evidence="2">Coniferyl alcohol acyltransferase-like</fullName>
    </submittedName>
</protein>
<reference evidence="2 3" key="1">
    <citation type="submission" date="2024-06" db="EMBL/GenBank/DDBJ databases">
        <title>A chromosome level genome sequence of Diviner's sage (Salvia divinorum).</title>
        <authorList>
            <person name="Ford S.A."/>
            <person name="Ro D.-K."/>
            <person name="Ness R.W."/>
            <person name="Phillips M.A."/>
        </authorList>
    </citation>
    <scope>NUCLEOTIDE SEQUENCE [LARGE SCALE GENOMIC DNA]</scope>
    <source>
        <strain evidence="2">SAF-2024a</strain>
        <tissue evidence="2">Leaf</tissue>
    </source>
</reference>